<feature type="transmembrane region" description="Helical" evidence="1">
    <location>
        <begin position="198"/>
        <end position="216"/>
    </location>
</feature>
<dbReference type="AlphaFoldDB" id="A0A5B7YIP3"/>
<dbReference type="Proteomes" id="UP000304912">
    <property type="component" value="Plasmid plas12"/>
</dbReference>
<evidence type="ECO:0000313" key="2">
    <source>
        <dbReference type="EMBL" id="QCZ95517.1"/>
    </source>
</evidence>
<keyword evidence="1" id="KW-0812">Transmembrane</keyword>
<dbReference type="OrthoDB" id="9822587at2"/>
<feature type="transmembrane region" description="Helical" evidence="1">
    <location>
        <begin position="166"/>
        <end position="186"/>
    </location>
</feature>
<geneLocation type="plasmid" evidence="2 3">
    <name>plas12</name>
</geneLocation>
<keyword evidence="3" id="KW-1185">Reference proteome</keyword>
<accession>A0A5B7YIP3</accession>
<keyword evidence="2" id="KW-0614">Plasmid</keyword>
<evidence type="ECO:0000313" key="3">
    <source>
        <dbReference type="Proteomes" id="UP000304912"/>
    </source>
</evidence>
<evidence type="ECO:0000256" key="1">
    <source>
        <dbReference type="SAM" id="Phobius"/>
    </source>
</evidence>
<reference evidence="2 3" key="1">
    <citation type="submission" date="2019-04" db="EMBL/GenBank/DDBJ databases">
        <title>Salinimonas iocasae sp. nov., a halophilic bacterium isolated from the outer tube casing of tubeworms in Okinawa Trough.</title>
        <authorList>
            <person name="Zhang H."/>
            <person name="Wang H."/>
            <person name="Li C."/>
        </authorList>
    </citation>
    <scope>NUCLEOTIDE SEQUENCE [LARGE SCALE GENOMIC DNA]</scope>
    <source>
        <strain evidence="2 3">KX18D6</strain>
        <plasmid evidence="2 3">plas12</plasmid>
    </source>
</reference>
<organism evidence="2 3">
    <name type="scientific">Salinimonas iocasae</name>
    <dbReference type="NCBI Taxonomy" id="2572577"/>
    <lineage>
        <taxon>Bacteria</taxon>
        <taxon>Pseudomonadati</taxon>
        <taxon>Pseudomonadota</taxon>
        <taxon>Gammaproteobacteria</taxon>
        <taxon>Alteromonadales</taxon>
        <taxon>Alteromonadaceae</taxon>
        <taxon>Alteromonas/Salinimonas group</taxon>
        <taxon>Salinimonas</taxon>
    </lineage>
</organism>
<dbReference type="EMBL" id="CP039853">
    <property type="protein sequence ID" value="QCZ95517.1"/>
    <property type="molecule type" value="Genomic_DNA"/>
</dbReference>
<keyword evidence="1" id="KW-0472">Membrane</keyword>
<sequence>MQQLKMQRFEVTIFDWLFQLYLNKFDKGDFYNANFEFKDNYSNEIHEREHLFRALSLEQAQRIKMKLEAYYRRSLSSNGAVKDFGLKHSDNGFFLNNLQRISGTRNLKTNFRKGLMPGDVPMFAFTRYSYSILSDGIKKFTHPKHEEKTKKNRVTAEEVKIIKFRLLCTFGLCTGILALCLGLFIFSLSNGHIFSIQSYSSISILVISLLTCIACTKQYKGLDNG</sequence>
<proteinExistence type="predicted"/>
<gene>
    <name evidence="2" type="ORF">FBQ74_18525</name>
</gene>
<dbReference type="KEGG" id="salk:FBQ74_18525"/>
<name>A0A5B7YIP3_9ALTE</name>
<dbReference type="RefSeq" id="WP_139758204.1">
    <property type="nucleotide sequence ID" value="NZ_CP039853.1"/>
</dbReference>
<protein>
    <submittedName>
        <fullName evidence="2">Uncharacterized protein</fullName>
    </submittedName>
</protein>
<keyword evidence="1" id="KW-1133">Transmembrane helix</keyword>